<dbReference type="InterPro" id="IPR036875">
    <property type="entry name" value="Znf_CCHC_sf"/>
</dbReference>
<dbReference type="Pfam" id="PF14223">
    <property type="entry name" value="Retrotran_gag_2"/>
    <property type="match status" value="1"/>
</dbReference>
<organism evidence="3 4">
    <name type="scientific">Acer yangbiense</name>
    <dbReference type="NCBI Taxonomy" id="1000413"/>
    <lineage>
        <taxon>Eukaryota</taxon>
        <taxon>Viridiplantae</taxon>
        <taxon>Streptophyta</taxon>
        <taxon>Embryophyta</taxon>
        <taxon>Tracheophyta</taxon>
        <taxon>Spermatophyta</taxon>
        <taxon>Magnoliopsida</taxon>
        <taxon>eudicotyledons</taxon>
        <taxon>Gunneridae</taxon>
        <taxon>Pentapetalae</taxon>
        <taxon>rosids</taxon>
        <taxon>malvids</taxon>
        <taxon>Sapindales</taxon>
        <taxon>Sapindaceae</taxon>
        <taxon>Hippocastanoideae</taxon>
        <taxon>Acereae</taxon>
        <taxon>Acer</taxon>
    </lineage>
</organism>
<dbReference type="InterPro" id="IPR001878">
    <property type="entry name" value="Znf_CCHC"/>
</dbReference>
<dbReference type="GO" id="GO:0008270">
    <property type="term" value="F:zinc ion binding"/>
    <property type="evidence" value="ECO:0007669"/>
    <property type="project" value="UniProtKB-KW"/>
</dbReference>
<keyword evidence="4" id="KW-1185">Reference proteome</keyword>
<dbReference type="PANTHER" id="PTHR35317:SF34">
    <property type="match status" value="1"/>
</dbReference>
<dbReference type="InterPro" id="IPR054722">
    <property type="entry name" value="PolX-like_BBD"/>
</dbReference>
<keyword evidence="1" id="KW-0862">Zinc</keyword>
<gene>
    <name evidence="3" type="ORF">EZV62_018855</name>
</gene>
<dbReference type="GO" id="GO:0003676">
    <property type="term" value="F:nucleic acid binding"/>
    <property type="evidence" value="ECO:0007669"/>
    <property type="project" value="InterPro"/>
</dbReference>
<accession>A0A5C7HA01</accession>
<dbReference type="EMBL" id="VAHF01000009">
    <property type="protein sequence ID" value="TXG53599.1"/>
    <property type="molecule type" value="Genomic_DNA"/>
</dbReference>
<reference evidence="4" key="1">
    <citation type="journal article" date="2019" name="Gigascience">
        <title>De novo genome assembly of the endangered Acer yangbiense, a plant species with extremely small populations endemic to Yunnan Province, China.</title>
        <authorList>
            <person name="Yang J."/>
            <person name="Wariss H.M."/>
            <person name="Tao L."/>
            <person name="Zhang R."/>
            <person name="Yun Q."/>
            <person name="Hollingsworth P."/>
            <person name="Dao Z."/>
            <person name="Luo G."/>
            <person name="Guo H."/>
            <person name="Ma Y."/>
            <person name="Sun W."/>
        </authorList>
    </citation>
    <scope>NUCLEOTIDE SEQUENCE [LARGE SCALE GENOMIC DNA]</scope>
    <source>
        <strain evidence="4">cv. Malutang</strain>
    </source>
</reference>
<dbReference type="PANTHER" id="PTHR35317">
    <property type="entry name" value="OS04G0629600 PROTEIN"/>
    <property type="match status" value="1"/>
</dbReference>
<evidence type="ECO:0000313" key="4">
    <source>
        <dbReference type="Proteomes" id="UP000323000"/>
    </source>
</evidence>
<protein>
    <recommendedName>
        <fullName evidence="2">CCHC-type domain-containing protein</fullName>
    </recommendedName>
</protein>
<dbReference type="PROSITE" id="PS50158">
    <property type="entry name" value="ZF_CCHC"/>
    <property type="match status" value="1"/>
</dbReference>
<evidence type="ECO:0000256" key="1">
    <source>
        <dbReference type="PROSITE-ProRule" id="PRU00047"/>
    </source>
</evidence>
<dbReference type="SUPFAM" id="SSF57756">
    <property type="entry name" value="Retrovirus zinc finger-like domains"/>
    <property type="match status" value="1"/>
</dbReference>
<dbReference type="AlphaFoldDB" id="A0A5C7HA01"/>
<keyword evidence="1" id="KW-0479">Metal-binding</keyword>
<evidence type="ECO:0000313" key="3">
    <source>
        <dbReference type="EMBL" id="TXG53599.1"/>
    </source>
</evidence>
<dbReference type="OrthoDB" id="2013098at2759"/>
<dbReference type="Proteomes" id="UP000323000">
    <property type="component" value="Chromosome 9"/>
</dbReference>
<sequence length="345" mass="39827">MLMENFLHSKEYWSLVENGIPAVAEGVVLTDEQKKAIDEQKLKDLKAKNYLFQAIDRSILETILHKDTAKDIWDSLKQKYQGTTRVKRAQLQALRKEFEVLHIKVRESVNEYFSRTLTTLTIANKMRIHGEKMGDIVVIEKILRSMIPKFDYVVCSIEESNHLDVLSIDELQSSLLVHEQRMNCHIVEEQALKNFDKSTVECYYCHDLGHFQYECPKKETKTNYVEASEEMLLMAYVEDVKEVSKEELWFLDSGCSNYMCGKKELFSVFDGGFREFVKLGNNSSMDVMGKGNVQLQVNGIMQQKKMVHGLPQLTASSIVCENCLVGKQQRDPFPKKSTWRASQIL</sequence>
<keyword evidence="1" id="KW-0863">Zinc-finger</keyword>
<name>A0A5C7HA01_9ROSI</name>
<feature type="domain" description="CCHC-type" evidence="2">
    <location>
        <begin position="202"/>
        <end position="217"/>
    </location>
</feature>
<comment type="caution">
    <text evidence="3">The sequence shown here is derived from an EMBL/GenBank/DDBJ whole genome shotgun (WGS) entry which is preliminary data.</text>
</comment>
<dbReference type="Gene3D" id="4.10.60.10">
    <property type="entry name" value="Zinc finger, CCHC-type"/>
    <property type="match status" value="1"/>
</dbReference>
<dbReference type="Pfam" id="PF22936">
    <property type="entry name" value="Pol_BBD"/>
    <property type="match status" value="1"/>
</dbReference>
<evidence type="ECO:0000259" key="2">
    <source>
        <dbReference type="PROSITE" id="PS50158"/>
    </source>
</evidence>
<proteinExistence type="predicted"/>